<evidence type="ECO:0000313" key="3">
    <source>
        <dbReference type="EMBL" id="KAF8422832.1"/>
    </source>
</evidence>
<dbReference type="Proteomes" id="UP001194468">
    <property type="component" value="Unassembled WGS sequence"/>
</dbReference>
<sequence>MVVFNNAAKIYGIGDTFLTWFDMDPYSHLRQDNIFYPFADLADWRMANYLLTSKSSMSALDKLLSLATAKKMPLSFWTAKELRSRAEILLSGPCWNSRIVPTIHPTKEHVILYFRDALNCIELLFNHPFFADKMDYTPFHLFTTAERIVRVFTEWMSSKSTWEMQSQILAGATLCGVILSSDKTNISNVCGSRVAHPLQISLANIKMSVRNKGSSHAFLLLALMPIAQFTHPKSRMCSVLDACLFHQCLDIVLRPLKEAARIGKMMSDPIGNLRYCFTPLMSYIVDTPEANVDRYFTACEVFRLSGVSHPFWSDWPLAQPSRFLTPEGLHHWYGEFWDHDVCWCIEALGSAEIDFQFSILPHITGLRRFSKGITKLKQVGGRTKQEVQRYIVVVIAGAADPDVVIAIRALMEFRYLAQAPAITSVTCDRIHAALQAFHDHKAAIIKGGLRRGQQSKAVLEHWQILKLELLQSVAPSIKQVGSLLQWSADTTEHAHIEVVKDPASMTNNQNYDVQICRCLDRYEKCGLFDTAIALCTAHEPVDSQEQELDDDDIEDDERADEEEGNVLEDIWAPKCQQADLFKIAARLSAAPANSVPRLLHTFVAGSTAIRLNYKPLLRRVSIDTVAEMFKPPDLRVALGDYVNRGGNITQSFHTFGHQRQSPPGVQLPFKELDVWYKVRLQQKDYYDPSITAHIFTVHAQPPDDSASLKYGWYDAAIINTNEQWKWPSSGLQGHNVIIVHLIMCPTSYRRSTNPFSGRPLMYSQRLNIIAQGNNLVEHTTGLHVLKKAERTSGCPLADIFPLDQIRSYAHIVPHFGREVDNRFTSSNCIEHSHSFFLNKYFDKDFYYALSTD</sequence>
<name>A0AAD4BEM0_BOLED</name>
<organism evidence="3 4">
    <name type="scientific">Boletus edulis BED1</name>
    <dbReference type="NCBI Taxonomy" id="1328754"/>
    <lineage>
        <taxon>Eukaryota</taxon>
        <taxon>Fungi</taxon>
        <taxon>Dikarya</taxon>
        <taxon>Basidiomycota</taxon>
        <taxon>Agaricomycotina</taxon>
        <taxon>Agaricomycetes</taxon>
        <taxon>Agaricomycetidae</taxon>
        <taxon>Boletales</taxon>
        <taxon>Boletineae</taxon>
        <taxon>Boletaceae</taxon>
        <taxon>Boletoideae</taxon>
        <taxon>Boletus</taxon>
    </lineage>
</organism>
<dbReference type="InterPro" id="IPR049233">
    <property type="entry name" value="DUF6830"/>
</dbReference>
<dbReference type="EMBL" id="WHUW01000120">
    <property type="protein sequence ID" value="KAF8422832.1"/>
    <property type="molecule type" value="Genomic_DNA"/>
</dbReference>
<reference evidence="3" key="2">
    <citation type="journal article" date="2020" name="Nat. Commun.">
        <title>Large-scale genome sequencing of mycorrhizal fungi provides insights into the early evolution of symbiotic traits.</title>
        <authorList>
            <person name="Miyauchi S."/>
            <person name="Kiss E."/>
            <person name="Kuo A."/>
            <person name="Drula E."/>
            <person name="Kohler A."/>
            <person name="Sanchez-Garcia M."/>
            <person name="Morin E."/>
            <person name="Andreopoulos B."/>
            <person name="Barry K.W."/>
            <person name="Bonito G."/>
            <person name="Buee M."/>
            <person name="Carver A."/>
            <person name="Chen C."/>
            <person name="Cichocki N."/>
            <person name="Clum A."/>
            <person name="Culley D."/>
            <person name="Crous P.W."/>
            <person name="Fauchery L."/>
            <person name="Girlanda M."/>
            <person name="Hayes R.D."/>
            <person name="Keri Z."/>
            <person name="LaButti K."/>
            <person name="Lipzen A."/>
            <person name="Lombard V."/>
            <person name="Magnuson J."/>
            <person name="Maillard F."/>
            <person name="Murat C."/>
            <person name="Nolan M."/>
            <person name="Ohm R.A."/>
            <person name="Pangilinan J."/>
            <person name="Pereira M.F."/>
            <person name="Perotto S."/>
            <person name="Peter M."/>
            <person name="Pfister S."/>
            <person name="Riley R."/>
            <person name="Sitrit Y."/>
            <person name="Stielow J.B."/>
            <person name="Szollosi G."/>
            <person name="Zifcakova L."/>
            <person name="Stursova M."/>
            <person name="Spatafora J.W."/>
            <person name="Tedersoo L."/>
            <person name="Vaario L.M."/>
            <person name="Yamada A."/>
            <person name="Yan M."/>
            <person name="Wang P."/>
            <person name="Xu J."/>
            <person name="Bruns T."/>
            <person name="Baldrian P."/>
            <person name="Vilgalys R."/>
            <person name="Dunand C."/>
            <person name="Henrissat B."/>
            <person name="Grigoriev I.V."/>
            <person name="Hibbett D."/>
            <person name="Nagy L.G."/>
            <person name="Martin F.M."/>
        </authorList>
    </citation>
    <scope>NUCLEOTIDE SEQUENCE</scope>
    <source>
        <strain evidence="3">BED1</strain>
    </source>
</reference>
<dbReference type="AlphaFoldDB" id="A0AAD4BEM0"/>
<accession>A0AAD4BEM0</accession>
<evidence type="ECO:0000256" key="1">
    <source>
        <dbReference type="SAM" id="MobiDB-lite"/>
    </source>
</evidence>
<comment type="caution">
    <text evidence="3">The sequence shown here is derived from an EMBL/GenBank/DDBJ whole genome shotgun (WGS) entry which is preliminary data.</text>
</comment>
<feature type="region of interest" description="Disordered" evidence="1">
    <location>
        <begin position="543"/>
        <end position="564"/>
    </location>
</feature>
<feature type="domain" description="DUF6830" evidence="2">
    <location>
        <begin position="579"/>
        <end position="737"/>
    </location>
</feature>
<dbReference type="InterPro" id="IPR041078">
    <property type="entry name" value="Plavaka"/>
</dbReference>
<reference evidence="3" key="1">
    <citation type="submission" date="2019-10" db="EMBL/GenBank/DDBJ databases">
        <authorList>
            <consortium name="DOE Joint Genome Institute"/>
            <person name="Kuo A."/>
            <person name="Miyauchi S."/>
            <person name="Kiss E."/>
            <person name="Drula E."/>
            <person name="Kohler A."/>
            <person name="Sanchez-Garcia M."/>
            <person name="Andreopoulos B."/>
            <person name="Barry K.W."/>
            <person name="Bonito G."/>
            <person name="Buee M."/>
            <person name="Carver A."/>
            <person name="Chen C."/>
            <person name="Cichocki N."/>
            <person name="Clum A."/>
            <person name="Culley D."/>
            <person name="Crous P.W."/>
            <person name="Fauchery L."/>
            <person name="Girlanda M."/>
            <person name="Hayes R."/>
            <person name="Keri Z."/>
            <person name="LaButti K."/>
            <person name="Lipzen A."/>
            <person name="Lombard V."/>
            <person name="Magnuson J."/>
            <person name="Maillard F."/>
            <person name="Morin E."/>
            <person name="Murat C."/>
            <person name="Nolan M."/>
            <person name="Ohm R."/>
            <person name="Pangilinan J."/>
            <person name="Pereira M."/>
            <person name="Perotto S."/>
            <person name="Peter M."/>
            <person name="Riley R."/>
            <person name="Sitrit Y."/>
            <person name="Stielow B."/>
            <person name="Szollosi G."/>
            <person name="Zifcakova L."/>
            <person name="Stursova M."/>
            <person name="Spatafora J.W."/>
            <person name="Tedersoo L."/>
            <person name="Vaario L.-M."/>
            <person name="Yamada A."/>
            <person name="Yan M."/>
            <person name="Wang P."/>
            <person name="Xu J."/>
            <person name="Bruns T."/>
            <person name="Baldrian P."/>
            <person name="Vilgalys R."/>
            <person name="Henrissat B."/>
            <person name="Grigoriev I.V."/>
            <person name="Hibbett D."/>
            <person name="Nagy L.G."/>
            <person name="Martin F.M."/>
        </authorList>
    </citation>
    <scope>NUCLEOTIDE SEQUENCE</scope>
    <source>
        <strain evidence="3">BED1</strain>
    </source>
</reference>
<proteinExistence type="predicted"/>
<protein>
    <recommendedName>
        <fullName evidence="2">DUF6830 domain-containing protein</fullName>
    </recommendedName>
</protein>
<dbReference type="Pfam" id="PF18759">
    <property type="entry name" value="Plavaka"/>
    <property type="match status" value="2"/>
</dbReference>
<evidence type="ECO:0000313" key="4">
    <source>
        <dbReference type="Proteomes" id="UP001194468"/>
    </source>
</evidence>
<gene>
    <name evidence="3" type="ORF">L210DRAFT_3423017</name>
</gene>
<keyword evidence="4" id="KW-1185">Reference proteome</keyword>
<dbReference type="Pfam" id="PF20722">
    <property type="entry name" value="DUF6830"/>
    <property type="match status" value="1"/>
</dbReference>
<evidence type="ECO:0000259" key="2">
    <source>
        <dbReference type="Pfam" id="PF20722"/>
    </source>
</evidence>